<dbReference type="Proteomes" id="UP000631535">
    <property type="component" value="Unassembled WGS sequence"/>
</dbReference>
<dbReference type="EMBL" id="BMMP01000009">
    <property type="protein sequence ID" value="GGO50737.1"/>
    <property type="molecule type" value="Genomic_DNA"/>
</dbReference>
<accession>A0ABQ2MFD3</accession>
<comment type="caution">
    <text evidence="1">The sequence shown here is derived from an EMBL/GenBank/DDBJ whole genome shotgun (WGS) entry which is preliminary data.</text>
</comment>
<gene>
    <name evidence="1" type="ORF">GCM10012287_31180</name>
</gene>
<evidence type="ECO:0000313" key="2">
    <source>
        <dbReference type="Proteomes" id="UP000631535"/>
    </source>
</evidence>
<proteinExistence type="predicted"/>
<evidence type="ECO:0000313" key="1">
    <source>
        <dbReference type="EMBL" id="GGO50737.1"/>
    </source>
</evidence>
<protein>
    <submittedName>
        <fullName evidence="1">Uncharacterized protein</fullName>
    </submittedName>
</protein>
<organism evidence="1 2">
    <name type="scientific">Streptomyces daqingensis</name>
    <dbReference type="NCBI Taxonomy" id="1472640"/>
    <lineage>
        <taxon>Bacteria</taxon>
        <taxon>Bacillati</taxon>
        <taxon>Actinomycetota</taxon>
        <taxon>Actinomycetes</taxon>
        <taxon>Kitasatosporales</taxon>
        <taxon>Streptomycetaceae</taxon>
        <taxon>Streptomyces</taxon>
    </lineage>
</organism>
<name>A0ABQ2MFD3_9ACTN</name>
<reference evidence="2" key="1">
    <citation type="journal article" date="2019" name="Int. J. Syst. Evol. Microbiol.">
        <title>The Global Catalogue of Microorganisms (GCM) 10K type strain sequencing project: providing services to taxonomists for standard genome sequencing and annotation.</title>
        <authorList>
            <consortium name="The Broad Institute Genomics Platform"/>
            <consortium name="The Broad Institute Genome Sequencing Center for Infectious Disease"/>
            <person name="Wu L."/>
            <person name="Ma J."/>
        </authorList>
    </citation>
    <scope>NUCLEOTIDE SEQUENCE [LARGE SCALE GENOMIC DNA]</scope>
    <source>
        <strain evidence="2">CGMCC 4.7178</strain>
    </source>
</reference>
<keyword evidence="2" id="KW-1185">Reference proteome</keyword>
<dbReference type="RefSeq" id="WP_189037728.1">
    <property type="nucleotide sequence ID" value="NZ_BMMP01000009.1"/>
</dbReference>
<sequence length="238" mass="26713">MVQAKPELKARARELRQAGKTYDEIVAELGVAKSSVSLWVRDLPAPKPSVARARMMAEARWGPYRHERDLARERTVAQAAAELGRLSPRDLFVVGVALYWAEGTKSKSYRFSESVTFVNSDPDMIKVYLAWLGLLEVAPARLRFSVMIHESADVSAAERFWADLVGREVADFGKTTLKRHNPKTVRKNVGAAYRGCLVVRVLQGADLYRRIEGWWSGIVCGVREPETGDRVQDPSRVD</sequence>